<reference evidence="3" key="1">
    <citation type="submission" date="2016-11" db="EMBL/GenBank/DDBJ databases">
        <authorList>
            <person name="Varghese N."/>
            <person name="Submissions S."/>
        </authorList>
    </citation>
    <scope>NUCLEOTIDE SEQUENCE [LARGE SCALE GENOMIC DNA]</scope>
    <source>
        <strain evidence="3">DSM 24786</strain>
    </source>
</reference>
<protein>
    <submittedName>
        <fullName evidence="2">Uncharacterized protein</fullName>
    </submittedName>
</protein>
<sequence length="181" mass="21755">MNRIQKTLIIGFLIISGFIVFRIFLMGYYYDFLEYWTLRDKIVWTESNKLSWEDFSNTIDKEGLYAKVGLSSRYNVDDPILFRSKTVFIPKESYVSDTSDSFNLRVSQAKFDLLEIYRRQMAREVDSLRAGSVDYYKPSDFKKMNERYYDLFESEWEGFRNAENESDYLEKIEKKIQLELK</sequence>
<accession>A0A1K1QNJ4</accession>
<keyword evidence="1" id="KW-0812">Transmembrane</keyword>
<dbReference type="Proteomes" id="UP000183257">
    <property type="component" value="Unassembled WGS sequence"/>
</dbReference>
<dbReference type="RefSeq" id="WP_072304434.1">
    <property type="nucleotide sequence ID" value="NZ_FPIY01000004.1"/>
</dbReference>
<organism evidence="2 3">
    <name type="scientific">Cellulophaga fucicola</name>
    <dbReference type="NCBI Taxonomy" id="76595"/>
    <lineage>
        <taxon>Bacteria</taxon>
        <taxon>Pseudomonadati</taxon>
        <taxon>Bacteroidota</taxon>
        <taxon>Flavobacteriia</taxon>
        <taxon>Flavobacteriales</taxon>
        <taxon>Flavobacteriaceae</taxon>
        <taxon>Cellulophaga</taxon>
    </lineage>
</organism>
<dbReference type="AlphaFoldDB" id="A0A1K1QNJ4"/>
<keyword evidence="1" id="KW-1133">Transmembrane helix</keyword>
<evidence type="ECO:0000313" key="3">
    <source>
        <dbReference type="Proteomes" id="UP000183257"/>
    </source>
</evidence>
<feature type="transmembrane region" description="Helical" evidence="1">
    <location>
        <begin position="7"/>
        <end position="30"/>
    </location>
</feature>
<keyword evidence="3" id="KW-1185">Reference proteome</keyword>
<proteinExistence type="predicted"/>
<name>A0A1K1QNJ4_9FLAO</name>
<keyword evidence="1" id="KW-0472">Membrane</keyword>
<dbReference type="OrthoDB" id="1446923at2"/>
<gene>
    <name evidence="2" type="ORF">SAMN05660313_02811</name>
</gene>
<dbReference type="EMBL" id="FPIY01000004">
    <property type="protein sequence ID" value="SFW61203.1"/>
    <property type="molecule type" value="Genomic_DNA"/>
</dbReference>
<evidence type="ECO:0000256" key="1">
    <source>
        <dbReference type="SAM" id="Phobius"/>
    </source>
</evidence>
<evidence type="ECO:0000313" key="2">
    <source>
        <dbReference type="EMBL" id="SFW61203.1"/>
    </source>
</evidence>